<proteinExistence type="predicted"/>
<keyword evidence="2" id="KW-1185">Reference proteome</keyword>
<name>A0ABM9I4V3_9GAMM</name>
<gene>
    <name evidence="1" type="ORF">MSZNOR_3289</name>
</gene>
<evidence type="ECO:0000313" key="2">
    <source>
        <dbReference type="Proteomes" id="UP001162030"/>
    </source>
</evidence>
<sequence length="48" mass="5686">MRPAISAFIVDFVTQARTIFIFDKLKSSQFGEFVRKTNTHRHGRPRNY</sequence>
<evidence type="ECO:0000313" key="1">
    <source>
        <dbReference type="EMBL" id="CAI8893284.1"/>
    </source>
</evidence>
<protein>
    <submittedName>
        <fullName evidence="1">Uncharacterized protein</fullName>
    </submittedName>
</protein>
<accession>A0ABM9I4V3</accession>
<reference evidence="1 2" key="1">
    <citation type="submission" date="2023-03" db="EMBL/GenBank/DDBJ databases">
        <authorList>
            <person name="Pearce D."/>
        </authorList>
    </citation>
    <scope>NUCLEOTIDE SEQUENCE [LARGE SCALE GENOMIC DNA]</scope>
    <source>
        <strain evidence="1">Msz</strain>
    </source>
</reference>
<dbReference type="EMBL" id="OX458333">
    <property type="protein sequence ID" value="CAI8893284.1"/>
    <property type="molecule type" value="Genomic_DNA"/>
</dbReference>
<dbReference type="Proteomes" id="UP001162030">
    <property type="component" value="Chromosome"/>
</dbReference>
<organism evidence="1 2">
    <name type="scientific">Methylocaldum szegediense</name>
    <dbReference type="NCBI Taxonomy" id="73780"/>
    <lineage>
        <taxon>Bacteria</taxon>
        <taxon>Pseudomonadati</taxon>
        <taxon>Pseudomonadota</taxon>
        <taxon>Gammaproteobacteria</taxon>
        <taxon>Methylococcales</taxon>
        <taxon>Methylococcaceae</taxon>
        <taxon>Methylocaldum</taxon>
    </lineage>
</organism>